<feature type="non-terminal residue" evidence="1">
    <location>
        <position position="1"/>
    </location>
</feature>
<proteinExistence type="predicted"/>
<name>A0A5J4W2A9_9EUKA</name>
<gene>
    <name evidence="1" type="ORF">EZS28_015671</name>
</gene>
<evidence type="ECO:0000313" key="2">
    <source>
        <dbReference type="Proteomes" id="UP000324800"/>
    </source>
</evidence>
<evidence type="ECO:0000313" key="1">
    <source>
        <dbReference type="EMBL" id="KAA6388800.1"/>
    </source>
</evidence>
<dbReference type="AlphaFoldDB" id="A0A5J4W2A9"/>
<protein>
    <submittedName>
        <fullName evidence="1">Uncharacterized protein</fullName>
    </submittedName>
</protein>
<comment type="caution">
    <text evidence="1">The sequence shown here is derived from an EMBL/GenBank/DDBJ whole genome shotgun (WGS) entry which is preliminary data.</text>
</comment>
<dbReference type="EMBL" id="SNRW01003845">
    <property type="protein sequence ID" value="KAA6388800.1"/>
    <property type="molecule type" value="Genomic_DNA"/>
</dbReference>
<organism evidence="1 2">
    <name type="scientific">Streblomastix strix</name>
    <dbReference type="NCBI Taxonomy" id="222440"/>
    <lineage>
        <taxon>Eukaryota</taxon>
        <taxon>Metamonada</taxon>
        <taxon>Preaxostyla</taxon>
        <taxon>Oxymonadida</taxon>
        <taxon>Streblomastigidae</taxon>
        <taxon>Streblomastix</taxon>
    </lineage>
</organism>
<reference evidence="1 2" key="1">
    <citation type="submission" date="2019-03" db="EMBL/GenBank/DDBJ databases">
        <title>Single cell metagenomics reveals metabolic interactions within the superorganism composed of flagellate Streblomastix strix and complex community of Bacteroidetes bacteria on its surface.</title>
        <authorList>
            <person name="Treitli S.C."/>
            <person name="Kolisko M."/>
            <person name="Husnik F."/>
            <person name="Keeling P."/>
            <person name="Hampl V."/>
        </authorList>
    </citation>
    <scope>NUCLEOTIDE SEQUENCE [LARGE SCALE GENOMIC DNA]</scope>
    <source>
        <strain evidence="1">ST1C</strain>
    </source>
</reference>
<dbReference type="Proteomes" id="UP000324800">
    <property type="component" value="Unassembled WGS sequence"/>
</dbReference>
<accession>A0A5J4W2A9</accession>
<sequence length="138" mass="15960">FDNEDVGKGIQNRYYAELLSVGYARVLIIAVSNAGGQCEHGEQQDQEILGGLDRISDFLIRLHEGKRSLPYFPPLPQLVKSSMEQIEEEGGSEEVEAQLVNNGQYGRINEWANWTQKIRLNFFIEWSNPRPYWHMKFD</sequence>